<evidence type="ECO:0000313" key="3">
    <source>
        <dbReference type="Proteomes" id="UP001322664"/>
    </source>
</evidence>
<dbReference type="Proteomes" id="UP001322664">
    <property type="component" value="Chromosome"/>
</dbReference>
<dbReference type="RefSeq" id="WP_319838090.1">
    <property type="nucleotide sequence ID" value="NZ_CP137624.1"/>
</dbReference>
<sequence length="76" mass="8979">MKITYPMVPFSLIVQAADGDTEAIYYILRHYRGYISKRSLRPMKDEYGNQLLVADEMLYGRMQTRLITKVLSFKIR</sequence>
<protein>
    <submittedName>
        <fullName evidence="2">Helix-turn-helix domain-containing protein</fullName>
    </submittedName>
</protein>
<proteinExistence type="predicted"/>
<gene>
    <name evidence="2" type="ORF">R6U77_08090</name>
</gene>
<evidence type="ECO:0000313" key="2">
    <source>
        <dbReference type="EMBL" id="WPK13615.1"/>
    </source>
</evidence>
<dbReference type="PROSITE" id="PS50096">
    <property type="entry name" value="IQ"/>
    <property type="match status" value="1"/>
</dbReference>
<dbReference type="Pfam" id="PF12645">
    <property type="entry name" value="HTH_16"/>
    <property type="match status" value="1"/>
</dbReference>
<dbReference type="InterPro" id="IPR024760">
    <property type="entry name" value="HTH_dom_conjug_TS-like"/>
</dbReference>
<name>A0ABZ0S1I8_9BACI</name>
<accession>A0ABZ0S1I8</accession>
<dbReference type="EMBL" id="CP137624">
    <property type="protein sequence ID" value="WPK13615.1"/>
    <property type="molecule type" value="Genomic_DNA"/>
</dbReference>
<keyword evidence="3" id="KW-1185">Reference proteome</keyword>
<reference evidence="2 3" key="1">
    <citation type="submission" date="2023-09" db="EMBL/GenBank/DDBJ databases">
        <authorList>
            <person name="Page C.A."/>
            <person name="Perez-Diaz I.M."/>
        </authorList>
    </citation>
    <scope>NUCLEOTIDE SEQUENCE [LARGE SCALE GENOMIC DNA]</scope>
    <source>
        <strain evidence="2 3">Ll15</strain>
    </source>
</reference>
<organism evidence="2 3">
    <name type="scientific">Lysinibacillus louembei</name>
    <dbReference type="NCBI Taxonomy" id="1470088"/>
    <lineage>
        <taxon>Bacteria</taxon>
        <taxon>Bacillati</taxon>
        <taxon>Bacillota</taxon>
        <taxon>Bacilli</taxon>
        <taxon>Bacillales</taxon>
        <taxon>Bacillaceae</taxon>
        <taxon>Lysinibacillus</taxon>
    </lineage>
</organism>
<evidence type="ECO:0000259" key="1">
    <source>
        <dbReference type="Pfam" id="PF12645"/>
    </source>
</evidence>
<feature type="domain" description="Helix-turn-helix conjugative transposon-like" evidence="1">
    <location>
        <begin position="10"/>
        <end position="74"/>
    </location>
</feature>